<dbReference type="EMBL" id="CH408160">
    <property type="protein sequence ID" value="EDK40811.2"/>
    <property type="molecule type" value="Genomic_DNA"/>
</dbReference>
<dbReference type="PANTHER" id="PTHR22811">
    <property type="entry name" value="TRANSMEMBRANE EMP24 DOMAIN-CONTAINING PROTEIN"/>
    <property type="match status" value="1"/>
</dbReference>
<evidence type="ECO:0000256" key="4">
    <source>
        <dbReference type="ARBA" id="ARBA00022729"/>
    </source>
</evidence>
<dbReference type="InterPro" id="IPR009038">
    <property type="entry name" value="GOLD_dom"/>
</dbReference>
<reference evidence="11 12" key="1">
    <citation type="journal article" date="2009" name="Nature">
        <title>Evolution of pathogenicity and sexual reproduction in eight Candida genomes.</title>
        <authorList>
            <person name="Butler G."/>
            <person name="Rasmussen M.D."/>
            <person name="Lin M.F."/>
            <person name="Santos M.A."/>
            <person name="Sakthikumar S."/>
            <person name="Munro C.A."/>
            <person name="Rheinbay E."/>
            <person name="Grabherr M."/>
            <person name="Forche A."/>
            <person name="Reedy J.L."/>
            <person name="Agrafioti I."/>
            <person name="Arnaud M.B."/>
            <person name="Bates S."/>
            <person name="Brown A.J."/>
            <person name="Brunke S."/>
            <person name="Costanzo M.C."/>
            <person name="Fitzpatrick D.A."/>
            <person name="de Groot P.W."/>
            <person name="Harris D."/>
            <person name="Hoyer L.L."/>
            <person name="Hube B."/>
            <person name="Klis F.M."/>
            <person name="Kodira C."/>
            <person name="Lennard N."/>
            <person name="Logue M.E."/>
            <person name="Martin R."/>
            <person name="Neiman A.M."/>
            <person name="Nikolaou E."/>
            <person name="Quail M.A."/>
            <person name="Quinn J."/>
            <person name="Santos M.C."/>
            <person name="Schmitzberger F.F."/>
            <person name="Sherlock G."/>
            <person name="Shah P."/>
            <person name="Silverstein K.A."/>
            <person name="Skrzypek M.S."/>
            <person name="Soll D."/>
            <person name="Staggs R."/>
            <person name="Stansfield I."/>
            <person name="Stumpf M.P."/>
            <person name="Sudbery P.E."/>
            <person name="Srikantha T."/>
            <person name="Zeng Q."/>
            <person name="Berman J."/>
            <person name="Berriman M."/>
            <person name="Heitman J."/>
            <person name="Gow N.A."/>
            <person name="Lorenz M.C."/>
            <person name="Birren B.W."/>
            <person name="Kellis M."/>
            <person name="Cuomo C.A."/>
        </authorList>
    </citation>
    <scope>NUCLEOTIDE SEQUENCE [LARGE SCALE GENOMIC DNA]</scope>
    <source>
        <strain evidence="12">ATCC 6260 / CBS 566 / DSM 6381 / JCM 1539 / NBRC 10279 / NRRL Y-324</strain>
    </source>
</reference>
<dbReference type="HOGENOM" id="CLU_066963_3_0_1"/>
<dbReference type="InParanoid" id="A5DNQ8"/>
<evidence type="ECO:0000256" key="3">
    <source>
        <dbReference type="ARBA" id="ARBA00022692"/>
    </source>
</evidence>
<keyword evidence="4 9" id="KW-0732">Signal</keyword>
<dbReference type="eggNOG" id="KOG1691">
    <property type="taxonomic scope" value="Eukaryota"/>
</dbReference>
<dbReference type="GeneID" id="5124743"/>
<evidence type="ECO:0000256" key="9">
    <source>
        <dbReference type="SAM" id="SignalP"/>
    </source>
</evidence>
<dbReference type="OrthoDB" id="759142at2759"/>
<evidence type="ECO:0000256" key="5">
    <source>
        <dbReference type="ARBA" id="ARBA00022989"/>
    </source>
</evidence>
<dbReference type="Pfam" id="PF01105">
    <property type="entry name" value="EMP24_GP25L"/>
    <property type="match status" value="1"/>
</dbReference>
<comment type="similarity">
    <text evidence="2 7">Belongs to the EMP24/GP25L family.</text>
</comment>
<dbReference type="FunCoup" id="A5DNQ8">
    <property type="interactions" value="1099"/>
</dbReference>
<evidence type="ECO:0000256" key="2">
    <source>
        <dbReference type="ARBA" id="ARBA00007104"/>
    </source>
</evidence>
<sequence length="210" mass="23931">MYWFYLVSLFVSFAAALHLDVKAESKPQPVCVRDFVQEGQLVVVNIKTNGRVGDGQVLDMKIVDSLGNEHRSKKDLAGTVKVAFTSAYSAAFDVCFTNHQERKWSRHTELSREIELEIESGAAARDWNAVQAAEKLKPAEVELKKVEEMTKEIAAQLQYLKVREATMRDTNESTNSRVKYFSILVIISLVGFGTWQISYLRHYFKVKHII</sequence>
<evidence type="ECO:0000256" key="7">
    <source>
        <dbReference type="RuleBase" id="RU003827"/>
    </source>
</evidence>
<accession>A5DNQ8</accession>
<gene>
    <name evidence="11" type="ORF">PGUG_04909</name>
</gene>
<evidence type="ECO:0000256" key="1">
    <source>
        <dbReference type="ARBA" id="ARBA00004479"/>
    </source>
</evidence>
<feature type="domain" description="GOLD" evidence="10">
    <location>
        <begin position="29"/>
        <end position="120"/>
    </location>
</feature>
<dbReference type="Proteomes" id="UP000001997">
    <property type="component" value="Unassembled WGS sequence"/>
</dbReference>
<keyword evidence="3 7" id="KW-0812">Transmembrane</keyword>
<protein>
    <recommendedName>
        <fullName evidence="10">GOLD domain-containing protein</fullName>
    </recommendedName>
</protein>
<dbReference type="SMART" id="SM01190">
    <property type="entry name" value="EMP24_GP25L"/>
    <property type="match status" value="1"/>
</dbReference>
<dbReference type="AlphaFoldDB" id="A5DNQ8"/>
<dbReference type="OMA" id="DVFEACF"/>
<feature type="chain" id="PRO_5002680148" description="GOLD domain-containing protein" evidence="9">
    <location>
        <begin position="17"/>
        <end position="210"/>
    </location>
</feature>
<comment type="subcellular location">
    <subcellularLocation>
        <location evidence="1 7">Membrane</location>
        <topology evidence="1 7">Single-pass type I membrane protein</topology>
    </subcellularLocation>
</comment>
<keyword evidence="6 8" id="KW-0472">Membrane</keyword>
<keyword evidence="12" id="KW-1185">Reference proteome</keyword>
<evidence type="ECO:0000256" key="8">
    <source>
        <dbReference type="SAM" id="Phobius"/>
    </source>
</evidence>
<dbReference type="KEGG" id="pgu:PGUG_04909"/>
<keyword evidence="5 8" id="KW-1133">Transmembrane helix</keyword>
<dbReference type="GO" id="GO:0016020">
    <property type="term" value="C:membrane"/>
    <property type="evidence" value="ECO:0007669"/>
    <property type="project" value="UniProtKB-SubCell"/>
</dbReference>
<dbReference type="PROSITE" id="PS50866">
    <property type="entry name" value="GOLD"/>
    <property type="match status" value="1"/>
</dbReference>
<evidence type="ECO:0000259" key="10">
    <source>
        <dbReference type="PROSITE" id="PS50866"/>
    </source>
</evidence>
<dbReference type="InterPro" id="IPR015720">
    <property type="entry name" value="Emp24-like"/>
</dbReference>
<evidence type="ECO:0000313" key="11">
    <source>
        <dbReference type="EMBL" id="EDK40811.2"/>
    </source>
</evidence>
<organism evidence="11 12">
    <name type="scientific">Meyerozyma guilliermondii (strain ATCC 6260 / CBS 566 / DSM 6381 / JCM 1539 / NBRC 10279 / NRRL Y-324)</name>
    <name type="common">Yeast</name>
    <name type="synonym">Candida guilliermondii</name>
    <dbReference type="NCBI Taxonomy" id="294746"/>
    <lineage>
        <taxon>Eukaryota</taxon>
        <taxon>Fungi</taxon>
        <taxon>Dikarya</taxon>
        <taxon>Ascomycota</taxon>
        <taxon>Saccharomycotina</taxon>
        <taxon>Pichiomycetes</taxon>
        <taxon>Debaryomycetaceae</taxon>
        <taxon>Meyerozyma</taxon>
    </lineage>
</organism>
<feature type="signal peptide" evidence="9">
    <location>
        <begin position="1"/>
        <end position="16"/>
    </location>
</feature>
<evidence type="ECO:0000256" key="6">
    <source>
        <dbReference type="ARBA" id="ARBA00023136"/>
    </source>
</evidence>
<evidence type="ECO:0000313" key="12">
    <source>
        <dbReference type="Proteomes" id="UP000001997"/>
    </source>
</evidence>
<dbReference type="RefSeq" id="XP_001482954.2">
    <property type="nucleotide sequence ID" value="XM_001482904.1"/>
</dbReference>
<name>A5DNQ8_PICGU</name>
<feature type="transmembrane region" description="Helical" evidence="8">
    <location>
        <begin position="180"/>
        <end position="200"/>
    </location>
</feature>
<proteinExistence type="inferred from homology"/>
<dbReference type="STRING" id="294746.A5DNQ8"/>